<dbReference type="NCBIfam" id="TIGR01128">
    <property type="entry name" value="holA"/>
    <property type="match status" value="1"/>
</dbReference>
<evidence type="ECO:0000256" key="3">
    <source>
        <dbReference type="ARBA" id="ARBA00022695"/>
    </source>
</evidence>
<reference evidence="8 10" key="1">
    <citation type="submission" date="2015-02" db="EMBL/GenBank/DDBJ databases">
        <title>Genome Sequencing of Rickettsiales.</title>
        <authorList>
            <person name="Daugherty S.C."/>
            <person name="Su Q."/>
            <person name="Abolude K."/>
            <person name="Beier-Sexton M."/>
            <person name="Carlyon J.A."/>
            <person name="Carter R."/>
            <person name="Day N.P."/>
            <person name="Dumler S.J."/>
            <person name="Dyachenko V."/>
            <person name="Godinez A."/>
            <person name="Kurtti T.J."/>
            <person name="Lichay M."/>
            <person name="Mullins K.E."/>
            <person name="Ott S."/>
            <person name="Pappas-Brown V."/>
            <person name="Paris D.H."/>
            <person name="Patel P."/>
            <person name="Richards A.L."/>
            <person name="Sadzewicz L."/>
            <person name="Sears K."/>
            <person name="Seidman D."/>
            <person name="Sengamalay N."/>
            <person name="Stenos J."/>
            <person name="Tallon L.J."/>
            <person name="Vincent G."/>
            <person name="Fraser C.M."/>
            <person name="Munderloh U."/>
            <person name="Dunning-Hotopp J.C."/>
        </authorList>
    </citation>
    <scope>NUCLEOTIDE SEQUENCE [LARGE SCALE GENOMIC DNA]</scope>
    <source>
        <strain evidence="8 10">Gilliam</strain>
    </source>
</reference>
<dbReference type="EMBL" id="LS398551">
    <property type="protein sequence ID" value="SPR12897.1"/>
    <property type="molecule type" value="Genomic_DNA"/>
</dbReference>
<reference evidence="11" key="3">
    <citation type="submission" date="2018-03" db="EMBL/GenBank/DDBJ databases">
        <authorList>
            <person name="Batty M. E."/>
            <person name="Batty M E."/>
        </authorList>
    </citation>
    <scope>NUCLEOTIDE SEQUENCE [LARGE SCALE GENOMIC DNA]</scope>
    <source>
        <strain evidence="11">Gilliam</strain>
    </source>
</reference>
<accession>A0A0F3MA04</accession>
<dbReference type="Proteomes" id="UP000244959">
    <property type="component" value="Chromosome I"/>
</dbReference>
<evidence type="ECO:0000313" key="10">
    <source>
        <dbReference type="Proteomes" id="UP000033769"/>
    </source>
</evidence>
<evidence type="ECO:0000256" key="1">
    <source>
        <dbReference type="ARBA" id="ARBA00012417"/>
    </source>
</evidence>
<dbReference type="InterPro" id="IPR005790">
    <property type="entry name" value="DNA_polIII_delta"/>
</dbReference>
<keyword evidence="5" id="KW-0239">DNA-directed DNA polymerase</keyword>
<dbReference type="PANTHER" id="PTHR34388:SF1">
    <property type="entry name" value="DNA POLYMERASE III SUBUNIT DELTA"/>
    <property type="match status" value="1"/>
</dbReference>
<dbReference type="Proteomes" id="UP000033769">
    <property type="component" value="Unassembled WGS sequence"/>
</dbReference>
<sequence length="339" mass="39255">MKFTSYNIAALWSYIKKGDIRAIAVYGNDHGLIDYRCQEIIKLFNANLRIYDYRELTEADFIFILNSNNLFSQREIVKIYNTPGNINAALKKALTFNNQNFLIMLGSEFSTSSTTRQWFETQKYLAALGCYTENSQDIKKLLSQIVNKAGKNITAEAAVYFSNTAYGDKYCYINEINKLILYCHDCDTISKQEVNKCISSEILGTADLMCIYFAKGLAINFFKEVEKIRNNNIPDVWILRALIRYYINLYIVLMKKEHGVSIEQAIKSIQPPIFFKYVQDFQLIAQTKTLNNVLHTLNELYMAELSVKTTHHYINNIIEVVFLKITHKLRLSFEFTALV</sequence>
<dbReference type="SUPFAM" id="SSF48019">
    <property type="entry name" value="post-AAA+ oligomerization domain-like"/>
    <property type="match status" value="1"/>
</dbReference>
<evidence type="ECO:0000256" key="2">
    <source>
        <dbReference type="ARBA" id="ARBA00022679"/>
    </source>
</evidence>
<protein>
    <recommendedName>
        <fullName evidence="1">DNA-directed DNA polymerase</fullName>
        <ecNumber evidence="1">2.7.7.7</ecNumber>
    </recommendedName>
</protein>
<comment type="catalytic activity">
    <reaction evidence="7">
        <text>DNA(n) + a 2'-deoxyribonucleoside 5'-triphosphate = DNA(n+1) + diphosphate</text>
        <dbReference type="Rhea" id="RHEA:22508"/>
        <dbReference type="Rhea" id="RHEA-COMP:17339"/>
        <dbReference type="Rhea" id="RHEA-COMP:17340"/>
        <dbReference type="ChEBI" id="CHEBI:33019"/>
        <dbReference type="ChEBI" id="CHEBI:61560"/>
        <dbReference type="ChEBI" id="CHEBI:173112"/>
        <dbReference type="EC" id="2.7.7.7"/>
    </reaction>
</comment>
<dbReference type="SUPFAM" id="SSF52540">
    <property type="entry name" value="P-loop containing nucleoside triphosphate hydrolases"/>
    <property type="match status" value="1"/>
</dbReference>
<evidence type="ECO:0000256" key="7">
    <source>
        <dbReference type="ARBA" id="ARBA00049244"/>
    </source>
</evidence>
<dbReference type="InterPro" id="IPR027417">
    <property type="entry name" value="P-loop_NTPase"/>
</dbReference>
<dbReference type="GO" id="GO:0003677">
    <property type="term" value="F:DNA binding"/>
    <property type="evidence" value="ECO:0007669"/>
    <property type="project" value="InterPro"/>
</dbReference>
<evidence type="ECO:0000256" key="6">
    <source>
        <dbReference type="ARBA" id="ARBA00034754"/>
    </source>
</evidence>
<evidence type="ECO:0000313" key="8">
    <source>
        <dbReference type="EMBL" id="KJV52565.1"/>
    </source>
</evidence>
<dbReference type="PATRIC" id="fig|1359184.3.peg.933"/>
<keyword evidence="4" id="KW-0235">DNA replication</keyword>
<evidence type="ECO:0000256" key="4">
    <source>
        <dbReference type="ARBA" id="ARBA00022705"/>
    </source>
</evidence>
<organism evidence="8 10">
    <name type="scientific">Orientia tsutsugamushi str. Gilliam</name>
    <dbReference type="NCBI Taxonomy" id="1359184"/>
    <lineage>
        <taxon>Bacteria</taxon>
        <taxon>Pseudomonadati</taxon>
        <taxon>Pseudomonadota</taxon>
        <taxon>Alphaproteobacteria</taxon>
        <taxon>Rickettsiales</taxon>
        <taxon>Rickettsiaceae</taxon>
        <taxon>Rickettsieae</taxon>
        <taxon>Orientia</taxon>
    </lineage>
</organism>
<evidence type="ECO:0000256" key="5">
    <source>
        <dbReference type="ARBA" id="ARBA00022932"/>
    </source>
</evidence>
<dbReference type="EC" id="2.7.7.7" evidence="1"/>
<reference evidence="9" key="2">
    <citation type="submission" date="2018-03" db="EMBL/GenBank/DDBJ databases">
        <authorList>
            <person name="Keele B.F."/>
        </authorList>
    </citation>
    <scope>NUCLEOTIDE SEQUENCE [LARGE SCALE GENOMIC DNA]</scope>
    <source>
        <strain evidence="9">Gilliam</strain>
    </source>
</reference>
<proteinExistence type="inferred from homology"/>
<dbReference type="Gene3D" id="1.10.8.60">
    <property type="match status" value="1"/>
</dbReference>
<dbReference type="GO" id="GO:0006261">
    <property type="term" value="P:DNA-templated DNA replication"/>
    <property type="evidence" value="ECO:0007669"/>
    <property type="project" value="TreeGrafter"/>
</dbReference>
<evidence type="ECO:0000313" key="9">
    <source>
        <dbReference type="EMBL" id="SPR12897.1"/>
    </source>
</evidence>
<dbReference type="NCBIfam" id="NF005134">
    <property type="entry name" value="PRK06585.1-1"/>
    <property type="match status" value="1"/>
</dbReference>
<dbReference type="AlphaFoldDB" id="A0A0F3MA04"/>
<keyword evidence="2" id="KW-0808">Transferase</keyword>
<comment type="similarity">
    <text evidence="6">Belongs to the DNA polymerase HolA subunit family.</text>
</comment>
<dbReference type="GO" id="GO:0003887">
    <property type="term" value="F:DNA-directed DNA polymerase activity"/>
    <property type="evidence" value="ECO:0007669"/>
    <property type="project" value="UniProtKB-KW"/>
</dbReference>
<gene>
    <name evidence="9" type="primary">holB2</name>
    <name evidence="9" type="ORF">GILLIAM_02617</name>
    <name evidence="8" type="ORF">OTSGILL_1421</name>
</gene>
<keyword evidence="3" id="KW-0548">Nucleotidyltransferase</keyword>
<dbReference type="PANTHER" id="PTHR34388">
    <property type="entry name" value="DNA POLYMERASE III SUBUNIT DELTA"/>
    <property type="match status" value="1"/>
</dbReference>
<dbReference type="GO" id="GO:0009360">
    <property type="term" value="C:DNA polymerase III complex"/>
    <property type="evidence" value="ECO:0007669"/>
    <property type="project" value="TreeGrafter"/>
</dbReference>
<name>A0A0F3MA04_ORITS</name>
<evidence type="ECO:0000313" key="11">
    <source>
        <dbReference type="Proteomes" id="UP000244959"/>
    </source>
</evidence>
<dbReference type="InterPro" id="IPR008921">
    <property type="entry name" value="DNA_pol3_clamp-load_cplx_C"/>
</dbReference>
<keyword evidence="11" id="KW-1185">Reference proteome</keyword>
<dbReference type="EMBL" id="LANO01000021">
    <property type="protein sequence ID" value="KJV52565.1"/>
    <property type="molecule type" value="Genomic_DNA"/>
</dbReference>